<dbReference type="Gene3D" id="3.60.15.10">
    <property type="entry name" value="Ribonuclease Z/Hydroxyacylglutathione hydrolase-like"/>
    <property type="match status" value="1"/>
</dbReference>
<dbReference type="Proteomes" id="UP000823913">
    <property type="component" value="Unassembled WGS sequence"/>
</dbReference>
<dbReference type="PANTHER" id="PTHR42663">
    <property type="entry name" value="HYDROLASE C777.06C-RELATED-RELATED"/>
    <property type="match status" value="1"/>
</dbReference>
<evidence type="ECO:0000259" key="1">
    <source>
        <dbReference type="Pfam" id="PF12706"/>
    </source>
</evidence>
<feature type="domain" description="Metallo-beta-lactamase" evidence="1">
    <location>
        <begin position="65"/>
        <end position="186"/>
    </location>
</feature>
<dbReference type="SUPFAM" id="SSF56281">
    <property type="entry name" value="Metallo-hydrolase/oxidoreductase"/>
    <property type="match status" value="1"/>
</dbReference>
<dbReference type="Pfam" id="PF12706">
    <property type="entry name" value="Lactamase_B_2"/>
    <property type="match status" value="1"/>
</dbReference>
<dbReference type="EMBL" id="DVHK01000093">
    <property type="protein sequence ID" value="HIR67298.1"/>
    <property type="molecule type" value="Genomic_DNA"/>
</dbReference>
<evidence type="ECO:0000313" key="2">
    <source>
        <dbReference type="EMBL" id="HIR67298.1"/>
    </source>
</evidence>
<evidence type="ECO:0000313" key="3">
    <source>
        <dbReference type="Proteomes" id="UP000823913"/>
    </source>
</evidence>
<accession>A0A9D1J9A9</accession>
<sequence>MKITFLGTGAAEGVPAMFCNCIFCNMVRKSGMSEVRTRSQVMIDDGLLIDFPPEAYYHSFAFGVDLSAVNTLLVTHSHMDHFYAHDFILRGYKYAQLEMDVLDIYGNAEVKKVFGECTAREMKPEVSPHIRYTEVLPFSTFNAGGYKVIAVPAEHTKTEDALLYYVEKGGKGYLHLHDTGNLGDGAIEYLAANGAKAGAVAYDCTFGCGAGNLSARHMGMPDVVIVRDKLMQAGIIDADTRNIITHFSHNCHPSRENMQKLAESEGMTAAYDGFTIYI</sequence>
<name>A0A9D1J9A9_9FIRM</name>
<protein>
    <submittedName>
        <fullName evidence="2">PhnP protein</fullName>
    </submittedName>
</protein>
<dbReference type="InterPro" id="IPR036866">
    <property type="entry name" value="RibonucZ/Hydroxyglut_hydro"/>
</dbReference>
<reference evidence="2" key="1">
    <citation type="submission" date="2020-10" db="EMBL/GenBank/DDBJ databases">
        <authorList>
            <person name="Gilroy R."/>
        </authorList>
    </citation>
    <scope>NUCLEOTIDE SEQUENCE</scope>
    <source>
        <strain evidence="2">ChiW16-3235</strain>
    </source>
</reference>
<gene>
    <name evidence="2" type="ORF">IAB94_04565</name>
</gene>
<organism evidence="2 3">
    <name type="scientific">Candidatus Coproplasma avicola</name>
    <dbReference type="NCBI Taxonomy" id="2840744"/>
    <lineage>
        <taxon>Bacteria</taxon>
        <taxon>Bacillati</taxon>
        <taxon>Bacillota</taxon>
        <taxon>Clostridia</taxon>
        <taxon>Eubacteriales</taxon>
        <taxon>Candidatus Coproplasma</taxon>
    </lineage>
</organism>
<dbReference type="AlphaFoldDB" id="A0A9D1J9A9"/>
<dbReference type="PANTHER" id="PTHR42663:SF12">
    <property type="entry name" value="ATP-BINDING PROTEIN PHNP"/>
    <property type="match status" value="1"/>
</dbReference>
<proteinExistence type="predicted"/>
<reference evidence="2" key="2">
    <citation type="journal article" date="2021" name="PeerJ">
        <title>Extensive microbial diversity within the chicken gut microbiome revealed by metagenomics and culture.</title>
        <authorList>
            <person name="Gilroy R."/>
            <person name="Ravi A."/>
            <person name="Getino M."/>
            <person name="Pursley I."/>
            <person name="Horton D.L."/>
            <person name="Alikhan N.F."/>
            <person name="Baker D."/>
            <person name="Gharbi K."/>
            <person name="Hall N."/>
            <person name="Watson M."/>
            <person name="Adriaenssens E.M."/>
            <person name="Foster-Nyarko E."/>
            <person name="Jarju S."/>
            <person name="Secka A."/>
            <person name="Antonio M."/>
            <person name="Oren A."/>
            <person name="Chaudhuri R.R."/>
            <person name="La Ragione R."/>
            <person name="Hildebrand F."/>
            <person name="Pallen M.J."/>
        </authorList>
    </citation>
    <scope>NUCLEOTIDE SEQUENCE</scope>
    <source>
        <strain evidence="2">ChiW16-3235</strain>
    </source>
</reference>
<comment type="caution">
    <text evidence="2">The sequence shown here is derived from an EMBL/GenBank/DDBJ whole genome shotgun (WGS) entry which is preliminary data.</text>
</comment>
<dbReference type="InterPro" id="IPR001279">
    <property type="entry name" value="Metallo-B-lactamas"/>
</dbReference>